<evidence type="ECO:0000259" key="7">
    <source>
        <dbReference type="PROSITE" id="PS51192"/>
    </source>
</evidence>
<comment type="caution">
    <text evidence="8">The sequence shown here is derived from an EMBL/GenBank/DDBJ whole genome shotgun (WGS) entry which is preliminary data.</text>
</comment>
<dbReference type="GO" id="GO:0005524">
    <property type="term" value="F:ATP binding"/>
    <property type="evidence" value="ECO:0007669"/>
    <property type="project" value="UniProtKB-KW"/>
</dbReference>
<name>A0A1Q9EMK5_SYMMI</name>
<dbReference type="GO" id="GO:0003676">
    <property type="term" value="F:nucleic acid binding"/>
    <property type="evidence" value="ECO:0007669"/>
    <property type="project" value="InterPro"/>
</dbReference>
<keyword evidence="6" id="KW-1133">Transmembrane helix</keyword>
<dbReference type="InterPro" id="IPR014001">
    <property type="entry name" value="Helicase_ATP-bd"/>
</dbReference>
<feature type="transmembrane region" description="Helical" evidence="6">
    <location>
        <begin position="457"/>
        <end position="480"/>
    </location>
</feature>
<evidence type="ECO:0000256" key="4">
    <source>
        <dbReference type="ARBA" id="ARBA00022840"/>
    </source>
</evidence>
<dbReference type="Proteomes" id="UP000186817">
    <property type="component" value="Unassembled WGS sequence"/>
</dbReference>
<dbReference type="SMART" id="SM00487">
    <property type="entry name" value="DEXDc"/>
    <property type="match status" value="1"/>
</dbReference>
<evidence type="ECO:0000256" key="2">
    <source>
        <dbReference type="ARBA" id="ARBA00022801"/>
    </source>
</evidence>
<feature type="domain" description="Helicase ATP-binding" evidence="7">
    <location>
        <begin position="266"/>
        <end position="328"/>
    </location>
</feature>
<feature type="compositionally biased region" description="Basic and acidic residues" evidence="5">
    <location>
        <begin position="62"/>
        <end position="73"/>
    </location>
</feature>
<dbReference type="InterPro" id="IPR027417">
    <property type="entry name" value="P-loop_NTPase"/>
</dbReference>
<keyword evidence="6" id="KW-0472">Membrane</keyword>
<dbReference type="InterPro" id="IPR011545">
    <property type="entry name" value="DEAD/DEAH_box_helicase_dom"/>
</dbReference>
<protein>
    <submittedName>
        <fullName evidence="8">DEAD-box ATP-dependent RNA helicase 50</fullName>
    </submittedName>
</protein>
<feature type="region of interest" description="Disordered" evidence="5">
    <location>
        <begin position="206"/>
        <end position="228"/>
    </location>
</feature>
<organism evidence="8 9">
    <name type="scientific">Symbiodinium microadriaticum</name>
    <name type="common">Dinoflagellate</name>
    <name type="synonym">Zooxanthella microadriatica</name>
    <dbReference type="NCBI Taxonomy" id="2951"/>
    <lineage>
        <taxon>Eukaryota</taxon>
        <taxon>Sar</taxon>
        <taxon>Alveolata</taxon>
        <taxon>Dinophyceae</taxon>
        <taxon>Suessiales</taxon>
        <taxon>Symbiodiniaceae</taxon>
        <taxon>Symbiodinium</taxon>
    </lineage>
</organism>
<dbReference type="GO" id="GO:0004386">
    <property type="term" value="F:helicase activity"/>
    <property type="evidence" value="ECO:0007669"/>
    <property type="project" value="UniProtKB-KW"/>
</dbReference>
<evidence type="ECO:0000256" key="1">
    <source>
        <dbReference type="ARBA" id="ARBA00022741"/>
    </source>
</evidence>
<feature type="compositionally biased region" description="Basic residues" evidence="5">
    <location>
        <begin position="49"/>
        <end position="61"/>
    </location>
</feature>
<keyword evidence="9" id="KW-1185">Reference proteome</keyword>
<sequence>MRCFRSAIDGFGSAAYCVFVQFMSRLPSCEILKLFMLFLSREAYPPSRQRGRGGPPRRKRYRPDWPQEQERQRRSVQVPDGWGKRADGLKEPWKAPWYKKRLARGEIPLQGMESEMKSLDREPIRDFGDMLENQKMPNLMSQNPSFMDQNVDEVLQQSQMTTVRSRYQASHPSQLKLLERNLFKDLPKQEWPSIYPHFRKASDWDDRLAEAEDPDEAAAEARPKRAPSQFFSQRTWEEIDGLTDETTSLARSMQLPRPSRIQYQSIPEVATGRNVVIADQSGSGKTLAYLLPLIQRHVLPTDPDDRRVRIIVVAPTSDLVQQIAEVARVPTGSQSFNRPLFIFVASMATSAPLLGKQGKAAHSKASIFYGADEYLEELKKKYEHDHEIAALKNALPGEGDPNAAGVAQSNDKMLSVQKNDENRSLKTNRLFPTPNKPDPMPQNLAFLFTKITPEQMIYMWNVLTAIFFTQVLMVIGYCAALACFPDYWWTCTLCFGLPFSYIAIQNIYIDHDVMHGATFPVYEWQRFLTHPFADFFSLPWEEFVLEHNRHHASTVDLLIQGEFGWDPEEFHYALQQWAGPWSSNWYKYLLTVPFIPVIHFFGLNDTGSLFALEWWMHFPDEGAGGKCNKELPG</sequence>
<dbReference type="Pfam" id="PF00270">
    <property type="entry name" value="DEAD"/>
    <property type="match status" value="1"/>
</dbReference>
<gene>
    <name evidence="8" type="ORF">AK812_SmicGene7786</name>
</gene>
<reference evidence="8 9" key="1">
    <citation type="submission" date="2016-02" db="EMBL/GenBank/DDBJ databases">
        <title>Genome analysis of coral dinoflagellate symbionts highlights evolutionary adaptations to a symbiotic lifestyle.</title>
        <authorList>
            <person name="Aranda M."/>
            <person name="Li Y."/>
            <person name="Liew Y.J."/>
            <person name="Baumgarten S."/>
            <person name="Simakov O."/>
            <person name="Wilson M."/>
            <person name="Piel J."/>
            <person name="Ashoor H."/>
            <person name="Bougouffa S."/>
            <person name="Bajic V.B."/>
            <person name="Ryu T."/>
            <person name="Ravasi T."/>
            <person name="Bayer T."/>
            <person name="Micklem G."/>
            <person name="Kim H."/>
            <person name="Bhak J."/>
            <person name="Lajeunesse T.C."/>
            <person name="Voolstra C.R."/>
        </authorList>
    </citation>
    <scope>NUCLEOTIDE SEQUENCE [LARGE SCALE GENOMIC DNA]</scope>
    <source>
        <strain evidence="8 9">CCMP2467</strain>
    </source>
</reference>
<accession>A0A1Q9EMK5</accession>
<evidence type="ECO:0000256" key="6">
    <source>
        <dbReference type="SAM" id="Phobius"/>
    </source>
</evidence>
<keyword evidence="3 8" id="KW-0347">Helicase</keyword>
<dbReference type="PROSITE" id="PS51192">
    <property type="entry name" value="HELICASE_ATP_BIND_1"/>
    <property type="match status" value="1"/>
</dbReference>
<evidence type="ECO:0000256" key="3">
    <source>
        <dbReference type="ARBA" id="ARBA00022806"/>
    </source>
</evidence>
<dbReference type="CDD" id="cd01060">
    <property type="entry name" value="Membrane-FADS-like"/>
    <property type="match status" value="1"/>
</dbReference>
<feature type="region of interest" description="Disordered" evidence="5">
    <location>
        <begin position="45"/>
        <end position="85"/>
    </location>
</feature>
<keyword evidence="6" id="KW-0812">Transmembrane</keyword>
<evidence type="ECO:0000256" key="5">
    <source>
        <dbReference type="SAM" id="MobiDB-lite"/>
    </source>
</evidence>
<dbReference type="EMBL" id="LSRX01000112">
    <property type="protein sequence ID" value="OLQ08665.1"/>
    <property type="molecule type" value="Genomic_DNA"/>
</dbReference>
<keyword evidence="1" id="KW-0547">Nucleotide-binding</keyword>
<dbReference type="Gene3D" id="3.40.50.300">
    <property type="entry name" value="P-loop containing nucleotide triphosphate hydrolases"/>
    <property type="match status" value="1"/>
</dbReference>
<proteinExistence type="predicted"/>
<dbReference type="SUPFAM" id="SSF52540">
    <property type="entry name" value="P-loop containing nucleoside triphosphate hydrolases"/>
    <property type="match status" value="1"/>
</dbReference>
<dbReference type="AlphaFoldDB" id="A0A1Q9EMK5"/>
<evidence type="ECO:0000313" key="9">
    <source>
        <dbReference type="Proteomes" id="UP000186817"/>
    </source>
</evidence>
<dbReference type="PANTHER" id="PTHR47960">
    <property type="entry name" value="DEAD-BOX ATP-DEPENDENT RNA HELICASE 50"/>
    <property type="match status" value="1"/>
</dbReference>
<dbReference type="GO" id="GO:0016787">
    <property type="term" value="F:hydrolase activity"/>
    <property type="evidence" value="ECO:0007669"/>
    <property type="project" value="UniProtKB-KW"/>
</dbReference>
<feature type="transmembrane region" description="Helical" evidence="6">
    <location>
        <begin position="487"/>
        <end position="504"/>
    </location>
</feature>
<evidence type="ECO:0000313" key="8">
    <source>
        <dbReference type="EMBL" id="OLQ08665.1"/>
    </source>
</evidence>
<keyword evidence="2" id="KW-0378">Hydrolase</keyword>
<keyword evidence="4" id="KW-0067">ATP-binding</keyword>
<dbReference type="OrthoDB" id="10256233at2759"/>